<name>A0A017SWK2_9BACT</name>
<dbReference type="PROSITE" id="PS01224">
    <property type="entry name" value="ARGC"/>
    <property type="match status" value="1"/>
</dbReference>
<dbReference type="HAMAP" id="MF_00150">
    <property type="entry name" value="ArgC_type1"/>
    <property type="match status" value="1"/>
</dbReference>
<dbReference type="Gene3D" id="3.40.50.720">
    <property type="entry name" value="NAD(P)-binding Rossmann-like Domain"/>
    <property type="match status" value="1"/>
</dbReference>
<dbReference type="InterPro" id="IPR000706">
    <property type="entry name" value="AGPR_type-1"/>
</dbReference>
<keyword evidence="2 5" id="KW-0028">Amino-acid biosynthesis</keyword>
<evidence type="ECO:0000256" key="4">
    <source>
        <dbReference type="ARBA" id="ARBA00023002"/>
    </source>
</evidence>
<dbReference type="GO" id="GO:0006526">
    <property type="term" value="P:L-arginine biosynthetic process"/>
    <property type="evidence" value="ECO:0007669"/>
    <property type="project" value="UniProtKB-UniRule"/>
</dbReference>
<dbReference type="InterPro" id="IPR000534">
    <property type="entry name" value="Semialdehyde_DH_NAD-bd"/>
</dbReference>
<dbReference type="Pfam" id="PF22698">
    <property type="entry name" value="Semialdhyde_dhC_1"/>
    <property type="match status" value="1"/>
</dbReference>
<dbReference type="Proteomes" id="UP000019678">
    <property type="component" value="Unassembled WGS sequence"/>
</dbReference>
<accession>A0A017SWK2</accession>
<dbReference type="InterPro" id="IPR036291">
    <property type="entry name" value="NAD(P)-bd_dom_sf"/>
</dbReference>
<dbReference type="STRING" id="1192034.CAP_0323"/>
<dbReference type="Pfam" id="PF01118">
    <property type="entry name" value="Semialdhyde_dh"/>
    <property type="match status" value="1"/>
</dbReference>
<keyword evidence="3 5" id="KW-0521">NADP</keyword>
<dbReference type="GO" id="GO:0051287">
    <property type="term" value="F:NAD binding"/>
    <property type="evidence" value="ECO:0007669"/>
    <property type="project" value="InterPro"/>
</dbReference>
<reference evidence="8 9" key="1">
    <citation type="submission" date="2013-05" db="EMBL/GenBank/DDBJ databases">
        <title>Genome assembly of Chondromyces apiculatus DSM 436.</title>
        <authorList>
            <person name="Sharma G."/>
            <person name="Khatri I."/>
            <person name="Kaur C."/>
            <person name="Mayilraj S."/>
            <person name="Subramanian S."/>
        </authorList>
    </citation>
    <scope>NUCLEOTIDE SEQUENCE [LARGE SCALE GENOMIC DNA]</scope>
    <source>
        <strain evidence="8 9">DSM 436</strain>
    </source>
</reference>
<gene>
    <name evidence="5" type="primary">argC</name>
    <name evidence="8" type="ORF">CAP_0323</name>
</gene>
<feature type="active site" evidence="5 6">
    <location>
        <position position="140"/>
    </location>
</feature>
<comment type="function">
    <text evidence="5">Catalyzes the NADPH-dependent reduction of N-acetyl-5-glutamyl phosphate to yield N-acetyl-L-glutamate 5-semialdehyde.</text>
</comment>
<dbReference type="GO" id="GO:0070401">
    <property type="term" value="F:NADP+ binding"/>
    <property type="evidence" value="ECO:0007669"/>
    <property type="project" value="InterPro"/>
</dbReference>
<dbReference type="CDD" id="cd23936">
    <property type="entry name" value="AGPR_C_ARG5_6_like"/>
    <property type="match status" value="1"/>
</dbReference>
<evidence type="ECO:0000256" key="2">
    <source>
        <dbReference type="ARBA" id="ARBA00022605"/>
    </source>
</evidence>
<dbReference type="GO" id="GO:0003942">
    <property type="term" value="F:N-acetyl-gamma-glutamyl-phosphate reductase activity"/>
    <property type="evidence" value="ECO:0007669"/>
    <property type="project" value="UniProtKB-UniRule"/>
</dbReference>
<dbReference type="EC" id="1.2.1.38" evidence="5"/>
<evidence type="ECO:0000256" key="1">
    <source>
        <dbReference type="ARBA" id="ARBA00022571"/>
    </source>
</evidence>
<dbReference type="RefSeq" id="WP_044250667.1">
    <property type="nucleotide sequence ID" value="NZ_ASRX01000101.1"/>
</dbReference>
<dbReference type="PANTHER" id="PTHR32338:SF10">
    <property type="entry name" value="N-ACETYL-GAMMA-GLUTAMYL-PHOSPHATE REDUCTASE, CHLOROPLASTIC-RELATED"/>
    <property type="match status" value="1"/>
</dbReference>
<dbReference type="SUPFAM" id="SSF51735">
    <property type="entry name" value="NAD(P)-binding Rossmann-fold domains"/>
    <property type="match status" value="1"/>
</dbReference>
<keyword evidence="9" id="KW-1185">Reference proteome</keyword>
<dbReference type="CDD" id="cd24149">
    <property type="entry name" value="AGPR_N_ARG5_6_like"/>
    <property type="match status" value="1"/>
</dbReference>
<evidence type="ECO:0000256" key="5">
    <source>
        <dbReference type="HAMAP-Rule" id="MF_00150"/>
    </source>
</evidence>
<evidence type="ECO:0000313" key="8">
    <source>
        <dbReference type="EMBL" id="EYF00691.1"/>
    </source>
</evidence>
<dbReference type="Gene3D" id="3.30.360.10">
    <property type="entry name" value="Dihydrodipicolinate Reductase, domain 2"/>
    <property type="match status" value="1"/>
</dbReference>
<dbReference type="GO" id="GO:0005737">
    <property type="term" value="C:cytoplasm"/>
    <property type="evidence" value="ECO:0007669"/>
    <property type="project" value="UniProtKB-SubCell"/>
</dbReference>
<dbReference type="eggNOG" id="COG0002">
    <property type="taxonomic scope" value="Bacteria"/>
</dbReference>
<dbReference type="PANTHER" id="PTHR32338">
    <property type="entry name" value="N-ACETYL-GAMMA-GLUTAMYL-PHOSPHATE REDUCTASE, CHLOROPLASTIC-RELATED-RELATED"/>
    <property type="match status" value="1"/>
</dbReference>
<keyword evidence="1 5" id="KW-0055">Arginine biosynthesis</keyword>
<sequence length="321" mass="33656">MAREGGAERIGVGLVGARGYTGAELVRLVEAHPRFHLTFAVSRQGKGRPLSELCAGAETELVVEALEPAEVAARGTEVVILALPNGQAAPYVAAIEAAGGRAVIVDLSADHRFDAEWRYGLPELRREALFGARRIANPGCYATGAQLGIAPALGVLGGMPHVFGVSGYSGAGTTPSDRNDPEKLRDNLMPYALVGHVHEREIGHGLGVEVAFVPHVAPFFRGITLTIAMPLATTVSADALRAMYQAAYEGEALVAVQEEIPLVRDAAGRHGVTIGGITVDAAQRRAVVVVTLDNLLKGAATQALQNMNLAFSLPELLGVPR</sequence>
<dbReference type="AlphaFoldDB" id="A0A017SWK2"/>
<dbReference type="SUPFAM" id="SSF55347">
    <property type="entry name" value="Glyceraldehyde-3-phosphate dehydrogenase-like, C-terminal domain"/>
    <property type="match status" value="1"/>
</dbReference>
<comment type="pathway">
    <text evidence="5">Amino-acid biosynthesis; L-arginine biosynthesis; N(2)-acetyl-L-ornithine from L-glutamate: step 3/4.</text>
</comment>
<dbReference type="UniPathway" id="UPA00068">
    <property type="reaction ID" value="UER00108"/>
</dbReference>
<comment type="catalytic activity">
    <reaction evidence="5">
        <text>N-acetyl-L-glutamate 5-semialdehyde + phosphate + NADP(+) = N-acetyl-L-glutamyl 5-phosphate + NADPH + H(+)</text>
        <dbReference type="Rhea" id="RHEA:21588"/>
        <dbReference type="ChEBI" id="CHEBI:15378"/>
        <dbReference type="ChEBI" id="CHEBI:29123"/>
        <dbReference type="ChEBI" id="CHEBI:43474"/>
        <dbReference type="ChEBI" id="CHEBI:57783"/>
        <dbReference type="ChEBI" id="CHEBI:57936"/>
        <dbReference type="ChEBI" id="CHEBI:58349"/>
        <dbReference type="EC" id="1.2.1.38"/>
    </reaction>
</comment>
<evidence type="ECO:0000256" key="6">
    <source>
        <dbReference type="PROSITE-ProRule" id="PRU10010"/>
    </source>
</evidence>
<evidence type="ECO:0000256" key="3">
    <source>
        <dbReference type="ARBA" id="ARBA00022857"/>
    </source>
</evidence>
<comment type="subcellular location">
    <subcellularLocation>
        <location evidence="5">Cytoplasm</location>
    </subcellularLocation>
</comment>
<organism evidence="8 9">
    <name type="scientific">Chondromyces apiculatus DSM 436</name>
    <dbReference type="NCBI Taxonomy" id="1192034"/>
    <lineage>
        <taxon>Bacteria</taxon>
        <taxon>Pseudomonadati</taxon>
        <taxon>Myxococcota</taxon>
        <taxon>Polyangia</taxon>
        <taxon>Polyangiales</taxon>
        <taxon>Polyangiaceae</taxon>
        <taxon>Chondromyces</taxon>
    </lineage>
</organism>
<keyword evidence="5" id="KW-0963">Cytoplasm</keyword>
<proteinExistence type="inferred from homology"/>
<dbReference type="SMART" id="SM00859">
    <property type="entry name" value="Semialdhyde_dh"/>
    <property type="match status" value="1"/>
</dbReference>
<dbReference type="NCBIfam" id="TIGR01850">
    <property type="entry name" value="argC"/>
    <property type="match status" value="1"/>
</dbReference>
<dbReference type="InterPro" id="IPR023013">
    <property type="entry name" value="AGPR_AS"/>
</dbReference>
<comment type="caution">
    <text evidence="8">The sequence shown here is derived from an EMBL/GenBank/DDBJ whole genome shotgun (WGS) entry which is preliminary data.</text>
</comment>
<dbReference type="EMBL" id="ASRX01000101">
    <property type="protein sequence ID" value="EYF00691.1"/>
    <property type="molecule type" value="Genomic_DNA"/>
</dbReference>
<protein>
    <recommendedName>
        <fullName evidence="5">N-acetyl-gamma-glutamyl-phosphate reductase</fullName>
        <shortName evidence="5">AGPR</shortName>
        <ecNumber evidence="5">1.2.1.38</ecNumber>
    </recommendedName>
    <alternativeName>
        <fullName evidence="5">N-acetyl-glutamate semialdehyde dehydrogenase</fullName>
        <shortName evidence="5">NAGSA dehydrogenase</shortName>
    </alternativeName>
</protein>
<dbReference type="InterPro" id="IPR050085">
    <property type="entry name" value="AGPR"/>
</dbReference>
<dbReference type="InterPro" id="IPR058924">
    <property type="entry name" value="AGPR_dimerisation_dom"/>
</dbReference>
<feature type="domain" description="Semialdehyde dehydrogenase NAD-binding" evidence="7">
    <location>
        <begin position="11"/>
        <end position="132"/>
    </location>
</feature>
<evidence type="ECO:0000313" key="9">
    <source>
        <dbReference type="Proteomes" id="UP000019678"/>
    </source>
</evidence>
<evidence type="ECO:0000259" key="7">
    <source>
        <dbReference type="SMART" id="SM00859"/>
    </source>
</evidence>
<keyword evidence="4 5" id="KW-0560">Oxidoreductase</keyword>
<comment type="similarity">
    <text evidence="5">Belongs to the NAGSA dehydrogenase family. Type 1 subfamily.</text>
</comment>